<evidence type="ECO:0000256" key="4">
    <source>
        <dbReference type="ARBA" id="ARBA00022729"/>
    </source>
</evidence>
<sequence>MRSAVVCRPGFVLLIVIAIGIRPAWSAERRPNVLFVAIDDLNDWVGCLGGHPQAKTPNIDRLAARGMLFTNAHCSASLCNPSRASVMTGTLPSTNGVHGNQQDWRRSPYLEGHPTLPEFFRQQGYWTGACGKIFHANHGGECGALNGGHGGLRGFNHPESWTERFPSKNQQLAKLPVMTGRNFNGLETWHWDWAAIDVADDETEDGQAAAWAESMLREREDEPFFLAVGIYKPHGPWYCPPAYFEQHPLESIRLPQLNPANDLDDVPAIAKRHLGSYFGDYHSRILEQGLYESAVQAYLANVTFADAMLGRVLDALDARDDADETVIVLWSDHGWHLGEKQKWHKGTNWEEGTRVPLIVVAPGVAEPGSRCDEPVSLVDLYPTLLDLTGLPNVDGLDGESLVPQLQNPRAERERPAYTINGGRHQSVRSKRWRYVRYADGSEELYDHQSDPTEYTNLADRREYAELKQELAAWFPEEIRRVEYRSEPPLEAGFRPLFNGYDLTSWEGDPSLWRVEDGKIVGETTEGAPLPHNSFLVWRGATLRDFELRLRVRVIGEYNSGIQYRSRDLADRSDYVVGGYQCDLHPDPEKLGMLYEEKGRGIIAGREEKVLVTQDGRRFLTGSSPEDVRPVNLGEWNDVTIIARGDRLVHKVNGHVACEVFDADEERGTSSGLLAIQLHRGAPMRVEVADVRLREMAPPPEDVAGIEVPADAQERPWPRRRR</sequence>
<dbReference type="InterPro" id="IPR017850">
    <property type="entry name" value="Alkaline_phosphatase_core_sf"/>
</dbReference>
<dbReference type="PANTHER" id="PTHR45953:SF1">
    <property type="entry name" value="IDURONATE 2-SULFATASE"/>
    <property type="match status" value="1"/>
</dbReference>
<dbReference type="Proteomes" id="UP000320496">
    <property type="component" value="Chromosome"/>
</dbReference>
<evidence type="ECO:0000256" key="7">
    <source>
        <dbReference type="SAM" id="MobiDB-lite"/>
    </source>
</evidence>
<dbReference type="Pfam" id="PF06439">
    <property type="entry name" value="3keto-disac_hyd"/>
    <property type="match status" value="1"/>
</dbReference>
<dbReference type="GO" id="GO:0005737">
    <property type="term" value="C:cytoplasm"/>
    <property type="evidence" value="ECO:0007669"/>
    <property type="project" value="TreeGrafter"/>
</dbReference>
<evidence type="ECO:0000259" key="8">
    <source>
        <dbReference type="Pfam" id="PF00884"/>
    </source>
</evidence>
<dbReference type="Pfam" id="PF00884">
    <property type="entry name" value="Sulfatase"/>
    <property type="match status" value="1"/>
</dbReference>
<comment type="similarity">
    <text evidence="2">Belongs to the sulfatase family.</text>
</comment>
<dbReference type="OrthoDB" id="237160at2"/>
<feature type="domain" description="3-keto-alpha-glucoside-1,2-lyase/3-keto-2-hydroxy-glucal hydratase" evidence="9">
    <location>
        <begin position="492"/>
        <end position="685"/>
    </location>
</feature>
<protein>
    <submittedName>
        <fullName evidence="10">Choline-sulfatase</fullName>
        <ecNumber evidence="10">3.1.6.6</ecNumber>
    </submittedName>
</protein>
<evidence type="ECO:0000313" key="10">
    <source>
        <dbReference type="EMBL" id="QDU37731.1"/>
    </source>
</evidence>
<keyword evidence="3" id="KW-0479">Metal-binding</keyword>
<dbReference type="SUPFAM" id="SSF53649">
    <property type="entry name" value="Alkaline phosphatase-like"/>
    <property type="match status" value="1"/>
</dbReference>
<comment type="cofactor">
    <cofactor evidence="1">
        <name>Ca(2+)</name>
        <dbReference type="ChEBI" id="CHEBI:29108"/>
    </cofactor>
</comment>
<dbReference type="InterPro" id="IPR035874">
    <property type="entry name" value="IDS"/>
</dbReference>
<dbReference type="GO" id="GO:0004423">
    <property type="term" value="F:iduronate-2-sulfatase activity"/>
    <property type="evidence" value="ECO:0007669"/>
    <property type="project" value="InterPro"/>
</dbReference>
<dbReference type="GO" id="GO:0046872">
    <property type="term" value="F:metal ion binding"/>
    <property type="evidence" value="ECO:0007669"/>
    <property type="project" value="UniProtKB-KW"/>
</dbReference>
<evidence type="ECO:0000256" key="3">
    <source>
        <dbReference type="ARBA" id="ARBA00022723"/>
    </source>
</evidence>
<evidence type="ECO:0000259" key="9">
    <source>
        <dbReference type="Pfam" id="PF06439"/>
    </source>
</evidence>
<reference evidence="10 11" key="1">
    <citation type="submission" date="2019-02" db="EMBL/GenBank/DDBJ databases">
        <title>Deep-cultivation of Planctomycetes and their phenomic and genomic characterization uncovers novel biology.</title>
        <authorList>
            <person name="Wiegand S."/>
            <person name="Jogler M."/>
            <person name="Boedeker C."/>
            <person name="Pinto D."/>
            <person name="Vollmers J."/>
            <person name="Rivas-Marin E."/>
            <person name="Kohn T."/>
            <person name="Peeters S.H."/>
            <person name="Heuer A."/>
            <person name="Rast P."/>
            <person name="Oberbeckmann S."/>
            <person name="Bunk B."/>
            <person name="Jeske O."/>
            <person name="Meyerdierks A."/>
            <person name="Storesund J.E."/>
            <person name="Kallscheuer N."/>
            <person name="Luecker S."/>
            <person name="Lage O.M."/>
            <person name="Pohl T."/>
            <person name="Merkel B.J."/>
            <person name="Hornburger P."/>
            <person name="Mueller R.-W."/>
            <person name="Bruemmer F."/>
            <person name="Labrenz M."/>
            <person name="Spormann A.M."/>
            <person name="Op den Camp H."/>
            <person name="Overmann J."/>
            <person name="Amann R."/>
            <person name="Jetten M.S.M."/>
            <person name="Mascher T."/>
            <person name="Medema M.H."/>
            <person name="Devos D.P."/>
            <person name="Kaster A.-K."/>
            <person name="Ovreas L."/>
            <person name="Rohde M."/>
            <person name="Galperin M.Y."/>
            <person name="Jogler C."/>
        </authorList>
    </citation>
    <scope>NUCLEOTIDE SEQUENCE [LARGE SCALE GENOMIC DNA]</scope>
    <source>
        <strain evidence="10 11">Mal4</strain>
    </source>
</reference>
<organism evidence="10 11">
    <name type="scientific">Maioricimonas rarisocia</name>
    <dbReference type="NCBI Taxonomy" id="2528026"/>
    <lineage>
        <taxon>Bacteria</taxon>
        <taxon>Pseudomonadati</taxon>
        <taxon>Planctomycetota</taxon>
        <taxon>Planctomycetia</taxon>
        <taxon>Planctomycetales</taxon>
        <taxon>Planctomycetaceae</taxon>
        <taxon>Maioricimonas</taxon>
    </lineage>
</organism>
<dbReference type="Gene3D" id="3.40.720.10">
    <property type="entry name" value="Alkaline Phosphatase, subunit A"/>
    <property type="match status" value="1"/>
</dbReference>
<dbReference type="EMBL" id="CP036275">
    <property type="protein sequence ID" value="QDU37731.1"/>
    <property type="molecule type" value="Genomic_DNA"/>
</dbReference>
<accession>A0A517Z5K6</accession>
<dbReference type="AlphaFoldDB" id="A0A517Z5K6"/>
<gene>
    <name evidence="10" type="primary">betC_7</name>
    <name evidence="10" type="ORF">Mal4_20480</name>
</gene>
<dbReference type="InterPro" id="IPR010496">
    <property type="entry name" value="AL/BT2_dom"/>
</dbReference>
<feature type="compositionally biased region" description="Basic and acidic residues" evidence="7">
    <location>
        <begin position="711"/>
        <end position="721"/>
    </location>
</feature>
<keyword evidence="6" id="KW-0106">Calcium</keyword>
<evidence type="ECO:0000256" key="5">
    <source>
        <dbReference type="ARBA" id="ARBA00022801"/>
    </source>
</evidence>
<keyword evidence="11" id="KW-1185">Reference proteome</keyword>
<evidence type="ECO:0000256" key="6">
    <source>
        <dbReference type="ARBA" id="ARBA00022837"/>
    </source>
</evidence>
<evidence type="ECO:0000256" key="2">
    <source>
        <dbReference type="ARBA" id="ARBA00008779"/>
    </source>
</evidence>
<dbReference type="PANTHER" id="PTHR45953">
    <property type="entry name" value="IDURONATE 2-SULFATASE"/>
    <property type="match status" value="1"/>
</dbReference>
<feature type="region of interest" description="Disordered" evidence="7">
    <location>
        <begin position="697"/>
        <end position="721"/>
    </location>
</feature>
<evidence type="ECO:0000256" key="1">
    <source>
        <dbReference type="ARBA" id="ARBA00001913"/>
    </source>
</evidence>
<proteinExistence type="inferred from homology"/>
<keyword evidence="5 10" id="KW-0378">Hydrolase</keyword>
<dbReference type="GO" id="GO:0047753">
    <property type="term" value="F:choline-sulfatase activity"/>
    <property type="evidence" value="ECO:0007669"/>
    <property type="project" value="UniProtKB-EC"/>
</dbReference>
<evidence type="ECO:0000313" key="11">
    <source>
        <dbReference type="Proteomes" id="UP000320496"/>
    </source>
</evidence>
<feature type="domain" description="Sulfatase N-terminal" evidence="8">
    <location>
        <begin position="31"/>
        <end position="389"/>
    </location>
</feature>
<dbReference type="CDD" id="cd16030">
    <property type="entry name" value="iduronate-2-sulfatase"/>
    <property type="match status" value="1"/>
</dbReference>
<name>A0A517Z5K6_9PLAN</name>
<dbReference type="Gene3D" id="2.60.120.560">
    <property type="entry name" value="Exo-inulinase, domain 1"/>
    <property type="match status" value="1"/>
</dbReference>
<dbReference type="RefSeq" id="WP_145368769.1">
    <property type="nucleotide sequence ID" value="NZ_CP036275.1"/>
</dbReference>
<dbReference type="InterPro" id="IPR000917">
    <property type="entry name" value="Sulfatase_N"/>
</dbReference>
<keyword evidence="4" id="KW-0732">Signal</keyword>
<dbReference type="EC" id="3.1.6.6" evidence="10"/>
<dbReference type="KEGG" id="mri:Mal4_20480"/>